<name>A0A0E1WAK0_BURPE</name>
<accession>A0A0E1WAK0</accession>
<sequence>MHKYTAALLAAFAATKDFAARIAERIRKFLVALHVASLKRLVFRTVERARRVDDDVRYHEAGAAEARIKSDEAWRHADGQLSAAKRDAAKHGTTL</sequence>
<dbReference type="HOGENOM" id="CLU_2367397_0_0_4"/>
<gene>
    <name evidence="1" type="ORF">BURPS1710A_1855</name>
</gene>
<protein>
    <submittedName>
        <fullName evidence="1">Uncharacterized protein</fullName>
    </submittedName>
</protein>
<reference evidence="1" key="1">
    <citation type="submission" date="2009-05" db="EMBL/GenBank/DDBJ databases">
        <authorList>
            <person name="Harkins D.M."/>
            <person name="DeShazer D."/>
            <person name="Woods D.E."/>
            <person name="Brinkac L.M."/>
            <person name="Brown K.A."/>
            <person name="Hung G.C."/>
            <person name="Tuanyok A."/>
            <person name="Zhang B."/>
            <person name="Nierman W.C."/>
        </authorList>
    </citation>
    <scope>NUCLEOTIDE SEQUENCE [LARGE SCALE GENOMIC DNA]</scope>
    <source>
        <strain evidence="1">1710a</strain>
    </source>
</reference>
<proteinExistence type="predicted"/>
<dbReference type="EMBL" id="CM000832">
    <property type="protein sequence ID" value="EET09331.1"/>
    <property type="molecule type" value="Genomic_DNA"/>
</dbReference>
<organism evidence="1">
    <name type="scientific">Burkholderia pseudomallei 1710a</name>
    <dbReference type="NCBI Taxonomy" id="320371"/>
    <lineage>
        <taxon>Bacteria</taxon>
        <taxon>Pseudomonadati</taxon>
        <taxon>Pseudomonadota</taxon>
        <taxon>Betaproteobacteria</taxon>
        <taxon>Burkholderiales</taxon>
        <taxon>Burkholderiaceae</taxon>
        <taxon>Burkholderia</taxon>
        <taxon>pseudomallei group</taxon>
    </lineage>
</organism>
<evidence type="ECO:0000313" key="1">
    <source>
        <dbReference type="EMBL" id="EET09331.1"/>
    </source>
</evidence>
<dbReference type="AlphaFoldDB" id="A0A0E1WAK0"/>
<dbReference type="Proteomes" id="UP000001812">
    <property type="component" value="Chromosome I"/>
</dbReference>
<dbReference type="RefSeq" id="WP_004526600.1">
    <property type="nucleotide sequence ID" value="NZ_CM000832.1"/>
</dbReference>